<evidence type="ECO:0008006" key="4">
    <source>
        <dbReference type="Google" id="ProtNLM"/>
    </source>
</evidence>
<dbReference type="AlphaFoldDB" id="A0A6G8S439"/>
<dbReference type="EMBL" id="CP049916">
    <property type="protein sequence ID" value="QIO08778.1"/>
    <property type="molecule type" value="Genomic_DNA"/>
</dbReference>
<reference evidence="2 3" key="1">
    <citation type="submission" date="2020-03" db="EMBL/GenBank/DDBJ databases">
        <authorList>
            <person name="Zhu W."/>
        </authorList>
    </citation>
    <scope>NUCLEOTIDE SEQUENCE [LARGE SCALE GENOMIC DNA]</scope>
    <source>
        <strain evidence="2 3">185</strain>
    </source>
</reference>
<evidence type="ECO:0000256" key="1">
    <source>
        <dbReference type="SAM" id="SignalP"/>
    </source>
</evidence>
<feature type="signal peptide" evidence="1">
    <location>
        <begin position="1"/>
        <end position="18"/>
    </location>
</feature>
<name>A0A6G8S439_9GAMM</name>
<feature type="chain" id="PRO_5026012641" description="Lipoprotein" evidence="1">
    <location>
        <begin position="19"/>
        <end position="81"/>
    </location>
</feature>
<proteinExistence type="predicted"/>
<dbReference type="RefSeq" id="WP_166323841.1">
    <property type="nucleotide sequence ID" value="NZ_CP049916.1"/>
</dbReference>
<keyword evidence="1" id="KW-0732">Signal</keyword>
<sequence length="81" mass="9041">MKTIYLSPLILSCFILTACSGIPDECEKSWDQVEKLAKESGIPEDSIQAQKKQFEEQIKAMPKQDAIETCNAQSSVFGMIK</sequence>
<keyword evidence="3" id="KW-1185">Reference proteome</keyword>
<evidence type="ECO:0000313" key="3">
    <source>
        <dbReference type="Proteomes" id="UP000501939"/>
    </source>
</evidence>
<dbReference type="PROSITE" id="PS51257">
    <property type="entry name" value="PROKAR_LIPOPROTEIN"/>
    <property type="match status" value="1"/>
</dbReference>
<evidence type="ECO:0000313" key="2">
    <source>
        <dbReference type="EMBL" id="QIO08778.1"/>
    </source>
</evidence>
<protein>
    <recommendedName>
        <fullName evidence="4">Lipoprotein</fullName>
    </recommendedName>
</protein>
<gene>
    <name evidence="2" type="ORF">G8D99_06910</name>
</gene>
<dbReference type="Proteomes" id="UP000501939">
    <property type="component" value="Chromosome"/>
</dbReference>
<accession>A0A6G8S439</accession>
<dbReference type="KEGG" id="alj:G8D99_06910"/>
<organism evidence="2 3">
    <name type="scientific">Acinetobacter lanii</name>
    <dbReference type="NCBI Taxonomy" id="2715163"/>
    <lineage>
        <taxon>Bacteria</taxon>
        <taxon>Pseudomonadati</taxon>
        <taxon>Pseudomonadota</taxon>
        <taxon>Gammaproteobacteria</taxon>
        <taxon>Moraxellales</taxon>
        <taxon>Moraxellaceae</taxon>
        <taxon>Acinetobacter</taxon>
    </lineage>
</organism>